<keyword evidence="2" id="KW-1133">Transmembrane helix</keyword>
<dbReference type="PANTHER" id="PTHR30576">
    <property type="entry name" value="COLANIC BIOSYNTHESIS UDP-GLUCOSE LIPID CARRIER TRANSFERASE"/>
    <property type="match status" value="1"/>
</dbReference>
<proteinExistence type="inferred from homology"/>
<name>A0AAE3VAY1_9FIRM</name>
<evidence type="ECO:0000259" key="3">
    <source>
        <dbReference type="Pfam" id="PF02397"/>
    </source>
</evidence>
<dbReference type="EMBL" id="JAUSTO010000010">
    <property type="protein sequence ID" value="MDQ0152984.1"/>
    <property type="molecule type" value="Genomic_DNA"/>
</dbReference>
<dbReference type="AlphaFoldDB" id="A0AAE3VAY1"/>
<reference evidence="4" key="1">
    <citation type="submission" date="2023-07" db="EMBL/GenBank/DDBJ databases">
        <title>Genomic Encyclopedia of Type Strains, Phase IV (KMG-IV): sequencing the most valuable type-strain genomes for metagenomic binning, comparative biology and taxonomic classification.</title>
        <authorList>
            <person name="Goeker M."/>
        </authorList>
    </citation>
    <scope>NUCLEOTIDE SEQUENCE</scope>
    <source>
        <strain evidence="4">DSM 19659</strain>
    </source>
</reference>
<feature type="transmembrane region" description="Helical" evidence="2">
    <location>
        <begin position="12"/>
        <end position="37"/>
    </location>
</feature>
<accession>A0AAE3VAY1</accession>
<gene>
    <name evidence="4" type="ORF">J2S20_001690</name>
</gene>
<comment type="caution">
    <text evidence="4">The sequence shown here is derived from an EMBL/GenBank/DDBJ whole genome shotgun (WGS) entry which is preliminary data.</text>
</comment>
<organism evidence="4 5">
    <name type="scientific">Moryella indoligenes</name>
    <dbReference type="NCBI Taxonomy" id="371674"/>
    <lineage>
        <taxon>Bacteria</taxon>
        <taxon>Bacillati</taxon>
        <taxon>Bacillota</taxon>
        <taxon>Clostridia</taxon>
        <taxon>Lachnospirales</taxon>
        <taxon>Lachnospiraceae</taxon>
        <taxon>Moryella</taxon>
    </lineage>
</organism>
<keyword evidence="2" id="KW-0472">Membrane</keyword>
<comment type="similarity">
    <text evidence="1">Belongs to the bacterial sugar transferase family.</text>
</comment>
<feature type="domain" description="Bacterial sugar transferase" evidence="3">
    <location>
        <begin position="9"/>
        <end position="191"/>
    </location>
</feature>
<evidence type="ECO:0000313" key="5">
    <source>
        <dbReference type="Proteomes" id="UP001241537"/>
    </source>
</evidence>
<keyword evidence="5" id="KW-1185">Reference proteome</keyword>
<sequence length="201" mass="23201">MRYVDLLVKRLFDFCACLIGLIFLSPFILVICIAIKADSKGPVFFHQERIGLRGKVFKILKFRTMVINAESIGEGLICRDEDDPRITKVGRLLRKTSLDELPQLINVLAGDMSIVGPRPPVTYHPYKGYDSYSEFAKKRFDMRPGITGLAQVLKRNSAAWDERIVIDVRYIENFNLILDMKIIIRTFSALFYKEEYTENIK</sequence>
<protein>
    <submittedName>
        <fullName evidence="4">Lipopolysaccharide/colanic/teichoic acid biosynthesis glycosyltransferase</fullName>
    </submittedName>
</protein>
<evidence type="ECO:0000256" key="1">
    <source>
        <dbReference type="ARBA" id="ARBA00006464"/>
    </source>
</evidence>
<dbReference type="RefSeq" id="WP_307254977.1">
    <property type="nucleotide sequence ID" value="NZ_JAUSTO010000010.1"/>
</dbReference>
<evidence type="ECO:0000313" key="4">
    <source>
        <dbReference type="EMBL" id="MDQ0152984.1"/>
    </source>
</evidence>
<dbReference type="GO" id="GO:0016780">
    <property type="term" value="F:phosphotransferase activity, for other substituted phosphate groups"/>
    <property type="evidence" value="ECO:0007669"/>
    <property type="project" value="TreeGrafter"/>
</dbReference>
<evidence type="ECO:0000256" key="2">
    <source>
        <dbReference type="SAM" id="Phobius"/>
    </source>
</evidence>
<dbReference type="Pfam" id="PF02397">
    <property type="entry name" value="Bac_transf"/>
    <property type="match status" value="1"/>
</dbReference>
<keyword evidence="2" id="KW-0812">Transmembrane</keyword>
<dbReference type="Proteomes" id="UP001241537">
    <property type="component" value="Unassembled WGS sequence"/>
</dbReference>
<dbReference type="InterPro" id="IPR003362">
    <property type="entry name" value="Bact_transf"/>
</dbReference>
<dbReference type="PANTHER" id="PTHR30576:SF0">
    <property type="entry name" value="UNDECAPRENYL-PHOSPHATE N-ACETYLGALACTOSAMINYL 1-PHOSPHATE TRANSFERASE-RELATED"/>
    <property type="match status" value="1"/>
</dbReference>